<keyword evidence="2" id="KW-1185">Reference proteome</keyword>
<evidence type="ECO:0000313" key="1">
    <source>
        <dbReference type="EMBL" id="RNA06674.1"/>
    </source>
</evidence>
<comment type="caution">
    <text evidence="1">The sequence shown here is derived from an EMBL/GenBank/DDBJ whole genome shotgun (WGS) entry which is preliminary data.</text>
</comment>
<proteinExistence type="predicted"/>
<dbReference type="AlphaFoldDB" id="A0A3M7Q668"/>
<dbReference type="EMBL" id="REGN01007315">
    <property type="protein sequence ID" value="RNA06674.1"/>
    <property type="molecule type" value="Genomic_DNA"/>
</dbReference>
<gene>
    <name evidence="1" type="ORF">BpHYR1_038444</name>
</gene>
<evidence type="ECO:0000313" key="2">
    <source>
        <dbReference type="Proteomes" id="UP000276133"/>
    </source>
</evidence>
<name>A0A3M7Q668_BRAPC</name>
<accession>A0A3M7Q668</accession>
<dbReference type="Proteomes" id="UP000276133">
    <property type="component" value="Unassembled WGS sequence"/>
</dbReference>
<protein>
    <submittedName>
        <fullName evidence="1">Uncharacterized protein</fullName>
    </submittedName>
</protein>
<organism evidence="1 2">
    <name type="scientific">Brachionus plicatilis</name>
    <name type="common">Marine rotifer</name>
    <name type="synonym">Brachionus muelleri</name>
    <dbReference type="NCBI Taxonomy" id="10195"/>
    <lineage>
        <taxon>Eukaryota</taxon>
        <taxon>Metazoa</taxon>
        <taxon>Spiralia</taxon>
        <taxon>Gnathifera</taxon>
        <taxon>Rotifera</taxon>
        <taxon>Eurotatoria</taxon>
        <taxon>Monogononta</taxon>
        <taxon>Pseudotrocha</taxon>
        <taxon>Ploima</taxon>
        <taxon>Brachionidae</taxon>
        <taxon>Brachionus</taxon>
    </lineage>
</organism>
<sequence length="129" mass="15257">MITRPKNDWKKRFDKFSSHDIHLENPKHVLYIGATDTSFIPPLKIYCRVLQNQYIGGTKDVSVATIYRTCFGPSELKLWHFLYFSDLDLTNFLHCLKKRDLTSSERVNRGPPLSFKFYFPYTTIFRGKK</sequence>
<reference evidence="1 2" key="1">
    <citation type="journal article" date="2018" name="Sci. Rep.">
        <title>Genomic signatures of local adaptation to the degree of environmental predictability in rotifers.</title>
        <authorList>
            <person name="Franch-Gras L."/>
            <person name="Hahn C."/>
            <person name="Garcia-Roger E.M."/>
            <person name="Carmona M.J."/>
            <person name="Serra M."/>
            <person name="Gomez A."/>
        </authorList>
    </citation>
    <scope>NUCLEOTIDE SEQUENCE [LARGE SCALE GENOMIC DNA]</scope>
    <source>
        <strain evidence="1">HYR1</strain>
    </source>
</reference>